<feature type="transmembrane region" description="Helical" evidence="1">
    <location>
        <begin position="12"/>
        <end position="35"/>
    </location>
</feature>
<evidence type="ECO:0000256" key="1">
    <source>
        <dbReference type="SAM" id="Phobius"/>
    </source>
</evidence>
<feature type="transmembrane region" description="Helical" evidence="1">
    <location>
        <begin position="55"/>
        <end position="72"/>
    </location>
</feature>
<dbReference type="Proteomes" id="UP000183642">
    <property type="component" value="Unassembled WGS sequence"/>
</dbReference>
<keyword evidence="1" id="KW-0472">Membrane</keyword>
<name>A0A1I5FKR9_9ACTN</name>
<feature type="transmembrane region" description="Helical" evidence="1">
    <location>
        <begin position="217"/>
        <end position="236"/>
    </location>
</feature>
<reference evidence="3" key="1">
    <citation type="submission" date="2016-10" db="EMBL/GenBank/DDBJ databases">
        <authorList>
            <person name="Varghese N."/>
            <person name="Submissions S."/>
        </authorList>
    </citation>
    <scope>NUCLEOTIDE SEQUENCE [LARGE SCALE GENOMIC DNA]</scope>
    <source>
        <strain evidence="3">DSM 43161</strain>
    </source>
</reference>
<dbReference type="EMBL" id="FOWE01000005">
    <property type="protein sequence ID" value="SFO23881.1"/>
    <property type="molecule type" value="Genomic_DNA"/>
</dbReference>
<dbReference type="RefSeq" id="WP_083427253.1">
    <property type="nucleotide sequence ID" value="NZ_FOWE01000005.1"/>
</dbReference>
<keyword evidence="1" id="KW-0812">Transmembrane</keyword>
<dbReference type="OrthoDB" id="4097342at2"/>
<evidence type="ECO:0000313" key="3">
    <source>
        <dbReference type="Proteomes" id="UP000183642"/>
    </source>
</evidence>
<proteinExistence type="predicted"/>
<organism evidence="2 3">
    <name type="scientific">Geodermatophilus obscurus</name>
    <dbReference type="NCBI Taxonomy" id="1861"/>
    <lineage>
        <taxon>Bacteria</taxon>
        <taxon>Bacillati</taxon>
        <taxon>Actinomycetota</taxon>
        <taxon>Actinomycetes</taxon>
        <taxon>Geodermatophilales</taxon>
        <taxon>Geodermatophilaceae</taxon>
        <taxon>Geodermatophilus</taxon>
    </lineage>
</organism>
<keyword evidence="1" id="KW-1133">Transmembrane helix</keyword>
<feature type="transmembrane region" description="Helical" evidence="1">
    <location>
        <begin position="188"/>
        <end position="211"/>
    </location>
</feature>
<keyword evidence="3" id="KW-1185">Reference proteome</keyword>
<dbReference type="AlphaFoldDB" id="A0A1I5FKR9"/>
<protein>
    <submittedName>
        <fullName evidence="2">Uncharacterized protein</fullName>
    </submittedName>
</protein>
<accession>A0A1I5FKR9</accession>
<gene>
    <name evidence="2" type="ORF">SAMN05660359_02146</name>
</gene>
<evidence type="ECO:0000313" key="2">
    <source>
        <dbReference type="EMBL" id="SFO23881.1"/>
    </source>
</evidence>
<sequence>MTDLVKGIVGGGWNLVVGWILPTFLALQVVAWLLVPAWTTEAARSYVESPLATRQALLLAVSAVVGLVLAAVKTPLYRLLEGYLLWPRWLVDRSTTRQRRRRDSHARSSDRALAAGSSLRYALLYERVQRYPADDAQFAPTALGNSIRRFEHYASDRYNLDSQLLWHHLATSAPDRLVKVQENASTNVDFFVCLVYGSGLTATCALATLVGPGRPGVLWWAVVLGLAGARIAYRLAIIATDEWDRAVRAMVDHGRLGAAKVFGLAVPKRLAEERDMWRAVNTLVRRPYAYSTSRDVPGKLDAFRVQHDPNSLTVVLETRPAPNP</sequence>